<evidence type="ECO:0000313" key="2">
    <source>
        <dbReference type="Proteomes" id="UP001066276"/>
    </source>
</evidence>
<name>A0AAV7U7Q1_PLEWA</name>
<proteinExistence type="predicted"/>
<comment type="caution">
    <text evidence="1">The sequence shown here is derived from an EMBL/GenBank/DDBJ whole genome shotgun (WGS) entry which is preliminary data.</text>
</comment>
<keyword evidence="2" id="KW-1185">Reference proteome</keyword>
<reference evidence="1" key="1">
    <citation type="journal article" date="2022" name="bioRxiv">
        <title>Sequencing and chromosome-scale assembly of the giantPleurodeles waltlgenome.</title>
        <authorList>
            <person name="Brown T."/>
            <person name="Elewa A."/>
            <person name="Iarovenko S."/>
            <person name="Subramanian E."/>
            <person name="Araus A.J."/>
            <person name="Petzold A."/>
            <person name="Susuki M."/>
            <person name="Suzuki K.-i.T."/>
            <person name="Hayashi T."/>
            <person name="Toyoda A."/>
            <person name="Oliveira C."/>
            <person name="Osipova E."/>
            <person name="Leigh N.D."/>
            <person name="Simon A."/>
            <person name="Yun M.H."/>
        </authorList>
    </citation>
    <scope>NUCLEOTIDE SEQUENCE</scope>
    <source>
        <strain evidence="1">20211129_DDA</strain>
        <tissue evidence="1">Liver</tissue>
    </source>
</reference>
<protein>
    <submittedName>
        <fullName evidence="1">Uncharacterized protein</fullName>
    </submittedName>
</protein>
<accession>A0AAV7U7Q1</accession>
<organism evidence="1 2">
    <name type="scientific">Pleurodeles waltl</name>
    <name type="common">Iberian ribbed newt</name>
    <dbReference type="NCBI Taxonomy" id="8319"/>
    <lineage>
        <taxon>Eukaryota</taxon>
        <taxon>Metazoa</taxon>
        <taxon>Chordata</taxon>
        <taxon>Craniata</taxon>
        <taxon>Vertebrata</taxon>
        <taxon>Euteleostomi</taxon>
        <taxon>Amphibia</taxon>
        <taxon>Batrachia</taxon>
        <taxon>Caudata</taxon>
        <taxon>Salamandroidea</taxon>
        <taxon>Salamandridae</taxon>
        <taxon>Pleurodelinae</taxon>
        <taxon>Pleurodeles</taxon>
    </lineage>
</organism>
<evidence type="ECO:0000313" key="1">
    <source>
        <dbReference type="EMBL" id="KAJ1184485.1"/>
    </source>
</evidence>
<dbReference type="Proteomes" id="UP001066276">
    <property type="component" value="Chromosome 3_1"/>
</dbReference>
<sequence length="156" mass="17578">MPAGQPGGTPWFARSAHPGFPSPVHNKAVHQPRLAVHERRLAAFREHTSIELAFFRVALLLLLWHRARITSPPYLHYSVFCDWTIPSHVTVRKGSGVTKLEPSLGHCGGLCYAPETRRGCFPSYKRAKQALEFIDKQYPARVTVSVESAWTSFEEL</sequence>
<dbReference type="EMBL" id="JANPWB010000005">
    <property type="protein sequence ID" value="KAJ1184485.1"/>
    <property type="molecule type" value="Genomic_DNA"/>
</dbReference>
<gene>
    <name evidence="1" type="ORF">NDU88_001291</name>
</gene>
<dbReference type="AlphaFoldDB" id="A0AAV7U7Q1"/>